<protein>
    <submittedName>
        <fullName evidence="9">ATP dependent DNA ligase domain containing protein</fullName>
    </submittedName>
</protein>
<evidence type="ECO:0000313" key="10">
    <source>
        <dbReference type="Proteomes" id="UP000007796"/>
    </source>
</evidence>
<evidence type="ECO:0000256" key="2">
    <source>
        <dbReference type="ARBA" id="ARBA00022598"/>
    </source>
</evidence>
<keyword evidence="4" id="KW-0067">ATP-binding</keyword>
<evidence type="ECO:0000256" key="6">
    <source>
        <dbReference type="SAM" id="MobiDB-lite"/>
    </source>
</evidence>
<dbReference type="Proteomes" id="UP000007796">
    <property type="component" value="Unassembled WGS sequence"/>
</dbReference>
<evidence type="ECO:0000256" key="4">
    <source>
        <dbReference type="ARBA" id="ARBA00022840"/>
    </source>
</evidence>
<dbReference type="GO" id="GO:0003910">
    <property type="term" value="F:DNA ligase (ATP) activity"/>
    <property type="evidence" value="ECO:0007669"/>
    <property type="project" value="InterPro"/>
</dbReference>
<name>F0XJP4_GROCL</name>
<dbReference type="Pfam" id="PF01068">
    <property type="entry name" value="DNA_ligase_A_M"/>
    <property type="match status" value="1"/>
</dbReference>
<evidence type="ECO:0000259" key="7">
    <source>
        <dbReference type="Pfam" id="PF01068"/>
    </source>
</evidence>
<keyword evidence="2 9" id="KW-0436">Ligase</keyword>
<evidence type="ECO:0000256" key="3">
    <source>
        <dbReference type="ARBA" id="ARBA00022741"/>
    </source>
</evidence>
<dbReference type="eggNOG" id="KOG0967">
    <property type="taxonomic scope" value="Eukaryota"/>
</dbReference>
<dbReference type="GO" id="GO:0006310">
    <property type="term" value="P:DNA recombination"/>
    <property type="evidence" value="ECO:0007669"/>
    <property type="project" value="InterPro"/>
</dbReference>
<reference evidence="9 10" key="1">
    <citation type="journal article" date="2011" name="Proc. Natl. Acad. Sci. U.S.A.">
        <title>Genome and transcriptome analyses of the mountain pine beetle-fungal symbiont Grosmannia clavigera, a lodgepole pine pathogen.</title>
        <authorList>
            <person name="DiGuistini S."/>
            <person name="Wang Y."/>
            <person name="Liao N.Y."/>
            <person name="Taylor G."/>
            <person name="Tanguay P."/>
            <person name="Feau N."/>
            <person name="Henrissat B."/>
            <person name="Chan S.K."/>
            <person name="Hesse-Orce U."/>
            <person name="Alamouti S.M."/>
            <person name="Tsui C.K.M."/>
            <person name="Docking R.T."/>
            <person name="Levasseur A."/>
            <person name="Haridas S."/>
            <person name="Robertson G."/>
            <person name="Birol I."/>
            <person name="Holt R.A."/>
            <person name="Marra M.A."/>
            <person name="Hamelin R.C."/>
            <person name="Hirst M."/>
            <person name="Jones S.J.M."/>
            <person name="Bohlmann J."/>
            <person name="Breuil C."/>
        </authorList>
    </citation>
    <scope>NUCLEOTIDE SEQUENCE [LARGE SCALE GENOMIC DNA]</scope>
    <source>
        <strain evidence="10">kw1407 / UAMH 11150</strain>
    </source>
</reference>
<comment type="similarity">
    <text evidence="1">Belongs to the ATP-dependent DNA ligase family.</text>
</comment>
<sequence>MPFLFSHVCDLLQQAADLPLVRRVQPDSVQKLIRDWFNQHRPAIDALIHDSSAGAVDGAASAAAILSALLPDHRTDRVYGIQAKSLQRIIARALGLGHSRIAELARWTRPPVDGDAVDLADCVECILRRTPNSLDGPSVYIEDIDAILNGLAANCRFSSPAIRQISQAPASRDSAVVPSAFSIANAADSNKSVLMRDRVLGHLYRRLSARDAKWLTRLILKDYRPIVLDQATVFRAFHPAFPLALRVHSDFVTAMQSLGQGDTEGQEQQEGKPVSQSGASSGFSGCLATQPKVSRAYSHCPRLGVKVGRQPWAKARSIKHCLAMGKGRRMSCERKLDGEYVQVHVDLSKGRKNCLQLFSKSGKDSTRDRFRVHNCIRASLRIDEDDCPLSTGCILEGEMLAFSEKKETCHAERFRRLQELIICRPGYAELVYREVIDFGSRAAAEKLRQSFSSCISAHHEGLVLKAESDTYFDFSPPGSGPLEWPYMRCYAIKLKKGYVGQFGEFHFDRTYMDVITFDDLQTVARDESLRKPEVETDGELQEDDLISHHDFAETGHENGEERTHWATQLKHTDSGGIAVDADTSQSSAVDTASTTSEAASRLPDQIAIPIVVRKGCIGRKGELGATITPIAAIITETVGRASAISFAAAEFVGAACQIIGFAQSTPRGRP</sequence>
<dbReference type="Gene3D" id="1.10.3260.10">
    <property type="entry name" value="DNA ligase, ATP-dependent, N-terminal domain"/>
    <property type="match status" value="1"/>
</dbReference>
<feature type="compositionally biased region" description="Low complexity" evidence="6">
    <location>
        <begin position="259"/>
        <end position="268"/>
    </location>
</feature>
<evidence type="ECO:0000259" key="8">
    <source>
        <dbReference type="Pfam" id="PF04675"/>
    </source>
</evidence>
<dbReference type="GO" id="GO:0003677">
    <property type="term" value="F:DNA binding"/>
    <property type="evidence" value="ECO:0007669"/>
    <property type="project" value="InterPro"/>
</dbReference>
<dbReference type="Pfam" id="PF04675">
    <property type="entry name" value="DNA_ligase_A_N"/>
    <property type="match status" value="1"/>
</dbReference>
<proteinExistence type="inferred from homology"/>
<accession>F0XJP4</accession>
<dbReference type="InterPro" id="IPR029710">
    <property type="entry name" value="LIG4"/>
</dbReference>
<dbReference type="SUPFAM" id="SSF56091">
    <property type="entry name" value="DNA ligase/mRNA capping enzyme, catalytic domain"/>
    <property type="match status" value="1"/>
</dbReference>
<dbReference type="GO" id="GO:0005524">
    <property type="term" value="F:ATP binding"/>
    <property type="evidence" value="ECO:0007669"/>
    <property type="project" value="UniProtKB-KW"/>
</dbReference>
<keyword evidence="10" id="KW-1185">Reference proteome</keyword>
<dbReference type="InParanoid" id="F0XJP4"/>
<keyword evidence="5" id="KW-0539">Nucleus</keyword>
<feature type="domain" description="ATP-dependent DNA ligase family profile" evidence="7">
    <location>
        <begin position="315"/>
        <end position="408"/>
    </location>
</feature>
<dbReference type="InterPro" id="IPR036599">
    <property type="entry name" value="DNA_ligase_N_sf"/>
</dbReference>
<feature type="compositionally biased region" description="Polar residues" evidence="6">
    <location>
        <begin position="274"/>
        <end position="283"/>
    </location>
</feature>
<keyword evidence="3" id="KW-0547">Nucleotide-binding</keyword>
<feature type="region of interest" description="Disordered" evidence="6">
    <location>
        <begin position="259"/>
        <end position="283"/>
    </location>
</feature>
<evidence type="ECO:0000256" key="5">
    <source>
        <dbReference type="ARBA" id="ARBA00023242"/>
    </source>
</evidence>
<dbReference type="InterPro" id="IPR012310">
    <property type="entry name" value="DNA_ligase_ATP-dep_cent"/>
</dbReference>
<dbReference type="STRING" id="655863.F0XJP4"/>
<evidence type="ECO:0000313" key="9">
    <source>
        <dbReference type="EMBL" id="EFX02445.1"/>
    </source>
</evidence>
<dbReference type="PANTHER" id="PTHR45997:SF2">
    <property type="entry name" value="ATP DEPENDENT DNA LIGASE DOMAIN PROTEIN (AFU_ORTHOLOGUE AFUA_5G02430)"/>
    <property type="match status" value="1"/>
</dbReference>
<dbReference type="Gene3D" id="3.30.470.30">
    <property type="entry name" value="DNA ligase/mRNA capping enzyme"/>
    <property type="match status" value="1"/>
</dbReference>
<dbReference type="GO" id="GO:0006297">
    <property type="term" value="P:nucleotide-excision repair, DNA gap filling"/>
    <property type="evidence" value="ECO:0007669"/>
    <property type="project" value="TreeGrafter"/>
</dbReference>
<dbReference type="GeneID" id="25975489"/>
<dbReference type="GO" id="GO:0006303">
    <property type="term" value="P:double-strand break repair via nonhomologous end joining"/>
    <property type="evidence" value="ECO:0007669"/>
    <property type="project" value="TreeGrafter"/>
</dbReference>
<evidence type="ECO:0000256" key="1">
    <source>
        <dbReference type="ARBA" id="ARBA00007572"/>
    </source>
</evidence>
<dbReference type="AlphaFoldDB" id="F0XJP4"/>
<dbReference type="PANTHER" id="PTHR45997">
    <property type="entry name" value="DNA LIGASE 4"/>
    <property type="match status" value="1"/>
</dbReference>
<dbReference type="OrthoDB" id="2160351at2759"/>
<dbReference type="RefSeq" id="XP_014171927.1">
    <property type="nucleotide sequence ID" value="XM_014316452.1"/>
</dbReference>
<dbReference type="HOGENOM" id="CLU_409957_0_0_1"/>
<gene>
    <name evidence="9" type="ORF">CMQ_2494</name>
</gene>
<organism evidence="10">
    <name type="scientific">Grosmannia clavigera (strain kw1407 / UAMH 11150)</name>
    <name type="common">Blue stain fungus</name>
    <name type="synonym">Graphiocladiella clavigera</name>
    <dbReference type="NCBI Taxonomy" id="655863"/>
    <lineage>
        <taxon>Eukaryota</taxon>
        <taxon>Fungi</taxon>
        <taxon>Dikarya</taxon>
        <taxon>Ascomycota</taxon>
        <taxon>Pezizomycotina</taxon>
        <taxon>Sordariomycetes</taxon>
        <taxon>Sordariomycetidae</taxon>
        <taxon>Ophiostomatales</taxon>
        <taxon>Ophiostomataceae</taxon>
        <taxon>Leptographium</taxon>
    </lineage>
</organism>
<dbReference type="EMBL" id="GL629782">
    <property type="protein sequence ID" value="EFX02445.1"/>
    <property type="molecule type" value="Genomic_DNA"/>
</dbReference>
<feature type="domain" description="DNA ligase ATP-dependent N-terminal" evidence="8">
    <location>
        <begin position="5"/>
        <end position="238"/>
    </location>
</feature>
<dbReference type="InterPro" id="IPR012308">
    <property type="entry name" value="DNA_ligase_ATP-dep_N"/>
</dbReference>
<dbReference type="GO" id="GO:0032807">
    <property type="term" value="C:DNA ligase IV complex"/>
    <property type="evidence" value="ECO:0007669"/>
    <property type="project" value="TreeGrafter"/>
</dbReference>